<protein>
    <recommendedName>
        <fullName evidence="2">Spore protein YkvP/CgeB glycosyl transferase-like domain-containing protein</fullName>
    </recommendedName>
</protein>
<dbReference type="Pfam" id="PF13524">
    <property type="entry name" value="Glyco_trans_1_2"/>
    <property type="match status" value="1"/>
</dbReference>
<organism evidence="3">
    <name type="scientific">marine sediment metagenome</name>
    <dbReference type="NCBI Taxonomy" id="412755"/>
    <lineage>
        <taxon>unclassified sequences</taxon>
        <taxon>metagenomes</taxon>
        <taxon>ecological metagenomes</taxon>
    </lineage>
</organism>
<gene>
    <name evidence="3" type="ORF">LCGC14_3134420</name>
</gene>
<proteinExistence type="predicted"/>
<dbReference type="InterPro" id="IPR055259">
    <property type="entry name" value="YkvP/CgeB_Glyco_trans-like"/>
</dbReference>
<feature type="non-terminal residue" evidence="3">
    <location>
        <position position="1"/>
    </location>
</feature>
<name>A0A0F8WMM9_9ZZZZ</name>
<accession>A0A0F8WMM9</accession>
<reference evidence="3" key="1">
    <citation type="journal article" date="2015" name="Nature">
        <title>Complex archaea that bridge the gap between prokaryotes and eukaryotes.</title>
        <authorList>
            <person name="Spang A."/>
            <person name="Saw J.H."/>
            <person name="Jorgensen S.L."/>
            <person name="Zaremba-Niedzwiedzka K."/>
            <person name="Martijn J."/>
            <person name="Lind A.E."/>
            <person name="van Eijk R."/>
            <person name="Schleper C."/>
            <person name="Guy L."/>
            <person name="Ettema T.J."/>
        </authorList>
    </citation>
    <scope>NUCLEOTIDE SEQUENCE</scope>
</reference>
<dbReference type="EMBL" id="LAZR01068509">
    <property type="protein sequence ID" value="KKK49500.1"/>
    <property type="molecule type" value="Genomic_DNA"/>
</dbReference>
<evidence type="ECO:0000256" key="1">
    <source>
        <dbReference type="SAM" id="MobiDB-lite"/>
    </source>
</evidence>
<dbReference type="AlphaFoldDB" id="A0A0F8WMM9"/>
<feature type="region of interest" description="Disordered" evidence="1">
    <location>
        <begin position="263"/>
        <end position="291"/>
    </location>
</feature>
<dbReference type="Gene3D" id="3.40.50.2000">
    <property type="entry name" value="Glycogen Phosphorylase B"/>
    <property type="match status" value="1"/>
</dbReference>
<sequence>PQVRQGVAVDVTHDQFDVAGAGVEGPHAEPEEHPGAGVRGGWIRRIGRGHLVEAEESYWTDQMKIPTRFFPVGIEDSHYTPRPENEKIYDVSLIASIGNFYPLRLAISKEIEDLGKEHGWNVLLRRAPNDPDYRRDISKIHADAELRKEWLVGTDYAEALTRSKIFIFGSSIFRYPVAKYLEGLMSECLVMADRPFHAEDLHLKDGFNYVEITRDNWKEKLEYYLDDDQLRETIARHGRETAIKYHTNKVRAAEFIQMLRRSNIDQDHQDPHRRSHSDIRPPERRMDPPSI</sequence>
<evidence type="ECO:0000259" key="2">
    <source>
        <dbReference type="Pfam" id="PF13524"/>
    </source>
</evidence>
<evidence type="ECO:0000313" key="3">
    <source>
        <dbReference type="EMBL" id="KKK49500.1"/>
    </source>
</evidence>
<feature type="domain" description="Spore protein YkvP/CgeB glycosyl transferase-like" evidence="2">
    <location>
        <begin position="146"/>
        <end position="256"/>
    </location>
</feature>
<feature type="region of interest" description="Disordered" evidence="1">
    <location>
        <begin position="20"/>
        <end position="39"/>
    </location>
</feature>
<comment type="caution">
    <text evidence="3">The sequence shown here is derived from an EMBL/GenBank/DDBJ whole genome shotgun (WGS) entry which is preliminary data.</text>
</comment>